<proteinExistence type="predicted"/>
<dbReference type="EMBL" id="LDZY01000015">
    <property type="protein sequence ID" value="KLU64312.1"/>
    <property type="molecule type" value="Genomic_DNA"/>
</dbReference>
<accession>A0A0J1FLR7</accession>
<dbReference type="PANTHER" id="PTHR43077:SF10">
    <property type="entry name" value="TRANSPORT PERMEASE PROTEIN"/>
    <property type="match status" value="1"/>
</dbReference>
<evidence type="ECO:0000256" key="3">
    <source>
        <dbReference type="ARBA" id="ARBA00022989"/>
    </source>
</evidence>
<organism evidence="7 8">
    <name type="scientific">Desulfosporosinus acididurans</name>
    <dbReference type="NCBI Taxonomy" id="476652"/>
    <lineage>
        <taxon>Bacteria</taxon>
        <taxon>Bacillati</taxon>
        <taxon>Bacillota</taxon>
        <taxon>Clostridia</taxon>
        <taxon>Eubacteriales</taxon>
        <taxon>Desulfitobacteriaceae</taxon>
        <taxon>Desulfosporosinus</taxon>
    </lineage>
</organism>
<evidence type="ECO:0000313" key="8">
    <source>
        <dbReference type="Proteomes" id="UP000036356"/>
    </source>
</evidence>
<feature type="transmembrane region" description="Helical" evidence="6">
    <location>
        <begin position="524"/>
        <end position="543"/>
    </location>
</feature>
<keyword evidence="2 6" id="KW-0812">Transmembrane</keyword>
<feature type="coiled-coil region" evidence="5">
    <location>
        <begin position="446"/>
        <end position="487"/>
    </location>
</feature>
<keyword evidence="3 6" id="KW-1133">Transmembrane helix</keyword>
<dbReference type="PANTHER" id="PTHR43077">
    <property type="entry name" value="TRANSPORT PERMEASE YVFS-RELATED"/>
    <property type="match status" value="1"/>
</dbReference>
<dbReference type="AlphaFoldDB" id="A0A0J1FLR7"/>
<evidence type="ECO:0000256" key="4">
    <source>
        <dbReference type="ARBA" id="ARBA00023136"/>
    </source>
</evidence>
<keyword evidence="5" id="KW-0175">Coiled coil</keyword>
<dbReference type="Proteomes" id="UP000036356">
    <property type="component" value="Unassembled WGS sequence"/>
</dbReference>
<dbReference type="GO" id="GO:0016020">
    <property type="term" value="C:membrane"/>
    <property type="evidence" value="ECO:0007669"/>
    <property type="project" value="UniProtKB-SubCell"/>
</dbReference>
<evidence type="ECO:0000313" key="7">
    <source>
        <dbReference type="EMBL" id="KLU64312.1"/>
    </source>
</evidence>
<dbReference type="STRING" id="476652.DEAC_c37430"/>
<feature type="transmembrane region" description="Helical" evidence="6">
    <location>
        <begin position="563"/>
        <end position="583"/>
    </location>
</feature>
<dbReference type="PATRIC" id="fig|476652.3.peg.3959"/>
<reference evidence="7 8" key="1">
    <citation type="submission" date="2015-06" db="EMBL/GenBank/DDBJ databases">
        <title>Draft genome of the moderately acidophilic sulfate reducer Candidatus Desulfosporosinus acididurans strain M1.</title>
        <authorList>
            <person name="Poehlein A."/>
            <person name="Petzsch P."/>
            <person name="Johnson B.D."/>
            <person name="Schloemann M."/>
            <person name="Daniel R."/>
            <person name="Muehling M."/>
        </authorList>
    </citation>
    <scope>NUCLEOTIDE SEQUENCE [LARGE SCALE GENOMIC DNA]</scope>
    <source>
        <strain evidence="7 8">M1</strain>
    </source>
</reference>
<feature type="transmembrane region" description="Helical" evidence="6">
    <location>
        <begin position="20"/>
        <end position="38"/>
    </location>
</feature>
<dbReference type="InterPro" id="IPR017500">
    <property type="entry name" value="Phage_infect_YhgE_N"/>
</dbReference>
<evidence type="ECO:0000256" key="5">
    <source>
        <dbReference type="SAM" id="Coils"/>
    </source>
</evidence>
<sequence>MKELIGVFRQDLKSIITSKAAILIIIGLGILPSLYAWINIRASWNPYANTGNLPIAVTNDDQGTSFNGQEINVGNQIITELKKNKSIHWIILDSWQANYGLNEGYYYALIEIPSDFSQKLVSLTSVTAPKPHITYRVNEKLNAIASKISNAATQELADSIKSNFLATVTKEVLETLNPVAGNIQTNKAKILQIKDTLTQAGSDLEAIRGFINKANTNSEALQGYLKTVKTNLPQITAQINNLQSAAEANKSLVLSTKQAINNTAAEMNNDLIQLEAINQQNQLLLSTLKQMASTSDSGNLINIINELSSPLHSANNLIDADINSLESINKSYPNGSISQLISMLKDLQGLVSDEETKVNALKTLLNNGASQASLTSAIDQVSALNQEIANNLVPITNNFYSAGLKVFNNLSDNFTSGLDNINTILESTKVIVPQLNALANYGIAGSEISRQEASDLNNQLANLQNELNQLQVKLKDLNENNLNTMINLMKMNPGQAASFLSSPIDVKEVDIYNMKTFGEGLTPFYTVLAIWVGGLLSSSLLSVEHTAYGDNEKRTLTLIQRHYGKMLLFMAISLVQAIIVTLGDK</sequence>
<comment type="subcellular location">
    <subcellularLocation>
        <location evidence="1">Membrane</location>
        <topology evidence="1">Multi-pass membrane protein</topology>
    </subcellularLocation>
</comment>
<gene>
    <name evidence="7" type="ORF">DEAC_c37430</name>
</gene>
<protein>
    <recommendedName>
        <fullName evidence="9">Chromosome partition protein Smc</fullName>
    </recommendedName>
</protein>
<keyword evidence="8" id="KW-1185">Reference proteome</keyword>
<evidence type="ECO:0000256" key="1">
    <source>
        <dbReference type="ARBA" id="ARBA00004141"/>
    </source>
</evidence>
<dbReference type="Gene3D" id="3.40.1710.10">
    <property type="entry name" value="abc type-2 transporter like domain"/>
    <property type="match status" value="1"/>
</dbReference>
<dbReference type="InterPro" id="IPR051328">
    <property type="entry name" value="T7SS_ABC-Transporter"/>
</dbReference>
<keyword evidence="4 6" id="KW-0472">Membrane</keyword>
<dbReference type="NCBIfam" id="TIGR03061">
    <property type="entry name" value="pip_yhgE_Nterm"/>
    <property type="match status" value="1"/>
</dbReference>
<evidence type="ECO:0000256" key="6">
    <source>
        <dbReference type="SAM" id="Phobius"/>
    </source>
</evidence>
<evidence type="ECO:0000256" key="2">
    <source>
        <dbReference type="ARBA" id="ARBA00022692"/>
    </source>
</evidence>
<evidence type="ECO:0008006" key="9">
    <source>
        <dbReference type="Google" id="ProtNLM"/>
    </source>
</evidence>
<dbReference type="RefSeq" id="WP_427846276.1">
    <property type="nucleotide sequence ID" value="NZ_LDZY01000015.1"/>
</dbReference>
<name>A0A0J1FLR7_9FIRM</name>
<comment type="caution">
    <text evidence="7">The sequence shown here is derived from an EMBL/GenBank/DDBJ whole genome shotgun (WGS) entry which is preliminary data.</text>
</comment>